<proteinExistence type="predicted"/>
<evidence type="ECO:0000313" key="3">
    <source>
        <dbReference type="Proteomes" id="UP000466442"/>
    </source>
</evidence>
<dbReference type="AlphaFoldDB" id="A0A6A4K5E9"/>
<keyword evidence="3" id="KW-1185">Reference proteome</keyword>
<feature type="compositionally biased region" description="Basic and acidic residues" evidence="1">
    <location>
        <begin position="138"/>
        <end position="147"/>
    </location>
</feature>
<accession>A0A6A4K5E9</accession>
<name>A0A6A4K5E9_APOLU</name>
<organism evidence="2 3">
    <name type="scientific">Apolygus lucorum</name>
    <name type="common">Small green plant bug</name>
    <name type="synonym">Lygocoris lucorum</name>
    <dbReference type="NCBI Taxonomy" id="248454"/>
    <lineage>
        <taxon>Eukaryota</taxon>
        <taxon>Metazoa</taxon>
        <taxon>Ecdysozoa</taxon>
        <taxon>Arthropoda</taxon>
        <taxon>Hexapoda</taxon>
        <taxon>Insecta</taxon>
        <taxon>Pterygota</taxon>
        <taxon>Neoptera</taxon>
        <taxon>Paraneoptera</taxon>
        <taxon>Hemiptera</taxon>
        <taxon>Heteroptera</taxon>
        <taxon>Panheteroptera</taxon>
        <taxon>Cimicomorpha</taxon>
        <taxon>Miridae</taxon>
        <taxon>Mirini</taxon>
        <taxon>Apolygus</taxon>
    </lineage>
</organism>
<feature type="compositionally biased region" description="Basic and acidic residues" evidence="1">
    <location>
        <begin position="217"/>
        <end position="255"/>
    </location>
</feature>
<feature type="compositionally biased region" description="Basic and acidic residues" evidence="1">
    <location>
        <begin position="84"/>
        <end position="98"/>
    </location>
</feature>
<feature type="compositionally biased region" description="Basic and acidic residues" evidence="1">
    <location>
        <begin position="264"/>
        <end position="274"/>
    </location>
</feature>
<dbReference type="OrthoDB" id="20825at2759"/>
<dbReference type="Proteomes" id="UP000466442">
    <property type="component" value="Linkage Group LG5"/>
</dbReference>
<comment type="caution">
    <text evidence="2">The sequence shown here is derived from an EMBL/GenBank/DDBJ whole genome shotgun (WGS) entry which is preliminary data.</text>
</comment>
<evidence type="ECO:0000313" key="2">
    <source>
        <dbReference type="EMBL" id="KAF6211006.1"/>
    </source>
</evidence>
<gene>
    <name evidence="2" type="ORF">GE061_014119</name>
</gene>
<feature type="compositionally biased region" description="Basic and acidic residues" evidence="1">
    <location>
        <begin position="586"/>
        <end position="595"/>
    </location>
</feature>
<evidence type="ECO:0000256" key="1">
    <source>
        <dbReference type="SAM" id="MobiDB-lite"/>
    </source>
</evidence>
<feature type="region of interest" description="Disordered" evidence="1">
    <location>
        <begin position="558"/>
        <end position="622"/>
    </location>
</feature>
<feature type="compositionally biased region" description="Low complexity" evidence="1">
    <location>
        <begin position="536"/>
        <end position="547"/>
    </location>
</feature>
<feature type="region of interest" description="Disordered" evidence="1">
    <location>
        <begin position="1"/>
        <end position="388"/>
    </location>
</feature>
<reference evidence="2" key="1">
    <citation type="journal article" date="2021" name="Mol. Ecol. Resour.">
        <title>Apolygus lucorum genome provides insights into omnivorousness and mesophyll feeding.</title>
        <authorList>
            <person name="Liu Y."/>
            <person name="Liu H."/>
            <person name="Wang H."/>
            <person name="Huang T."/>
            <person name="Liu B."/>
            <person name="Yang B."/>
            <person name="Yin L."/>
            <person name="Li B."/>
            <person name="Zhang Y."/>
            <person name="Zhang S."/>
            <person name="Jiang F."/>
            <person name="Zhang X."/>
            <person name="Ren Y."/>
            <person name="Wang B."/>
            <person name="Wang S."/>
            <person name="Lu Y."/>
            <person name="Wu K."/>
            <person name="Fan W."/>
            <person name="Wang G."/>
        </authorList>
    </citation>
    <scope>NUCLEOTIDE SEQUENCE</scope>
    <source>
        <strain evidence="2">12Hb</strain>
    </source>
</reference>
<sequence length="622" mass="68248">MDNHTTHNGAALPYGSTFRPPPLPPPNPPPPIPGFQDPMKPRGGVQVLPPVVPPRGPVKSKPKPPVPPKRDQLTRLTTVPGPPLRDEAKPLEALERKINSSSPPNKPFRKPNYENTYQMDPPLSYDNKILSNSSSRTSFKDSPKESSSEEEGATADIWVRAIDSPVKKPDRMFRSNSTSDDQRENKAKLVHRASIDNAFIKSPPLKKVPPKPQVIVEQKESDSKDDCRPEETPFPKFEENIFLKNDEKLTNDRSFFKSSSSSSKSDDKVHHEKVAPNIADSSLPPLPKFDEESMKPNFEVTSANEDDEASDTEKSRVELERMKIESREGERLKVGLDVGGSRPGSRATSRSSSPFGEKERKKISAAEALGVIAKPCPRPPPGKRVKNPVEFRRQSLGNLSDSKLSMGCSTSCPSHQLWSSFGECQENEYRRHERARGQSADSRTLQRLKSDNWETQSYSSTLSRIGKYSTSKYFAKTAACPDRSAACPAAAAPGSGERPKSVCNCGRHTTGSVPNARDVGKRTFSVEELRSGGFVRGSSTTGSARSSFGKSPRVTFALSEDEGASGSSKYADGGGGDPRRMSGRARSYDADDRFQNNRSQPSGGHKQPTKTRVSFSLLISPK</sequence>
<feature type="compositionally biased region" description="Basic and acidic residues" evidence="1">
    <location>
        <begin position="311"/>
        <end position="334"/>
    </location>
</feature>
<dbReference type="EMBL" id="WIXP02000005">
    <property type="protein sequence ID" value="KAF6211006.1"/>
    <property type="molecule type" value="Genomic_DNA"/>
</dbReference>
<feature type="compositionally biased region" description="Pro residues" evidence="1">
    <location>
        <begin position="19"/>
        <end position="33"/>
    </location>
</feature>
<feature type="region of interest" description="Disordered" evidence="1">
    <location>
        <begin position="533"/>
        <end position="552"/>
    </location>
</feature>
<protein>
    <submittedName>
        <fullName evidence="2">Uncharacterized protein</fullName>
    </submittedName>
</protein>